<gene>
    <name evidence="6" type="ORF">KCG49_13100</name>
</gene>
<feature type="transmembrane region" description="Helical" evidence="5">
    <location>
        <begin position="231"/>
        <end position="250"/>
    </location>
</feature>
<comment type="similarity">
    <text evidence="4">Belongs to the ABC-3 integral membrane protein family.</text>
</comment>
<feature type="transmembrane region" description="Helical" evidence="5">
    <location>
        <begin position="256"/>
        <end position="276"/>
    </location>
</feature>
<keyword evidence="7" id="KW-1185">Reference proteome</keyword>
<feature type="transmembrane region" description="Helical" evidence="5">
    <location>
        <begin position="37"/>
        <end position="54"/>
    </location>
</feature>
<comment type="caution">
    <text evidence="6">The sequence shown here is derived from an EMBL/GenBank/DDBJ whole genome shotgun (WGS) entry which is preliminary data.</text>
</comment>
<evidence type="ECO:0000256" key="3">
    <source>
        <dbReference type="ARBA" id="ARBA00022475"/>
    </source>
</evidence>
<keyword evidence="4 5" id="KW-0812">Transmembrane</keyword>
<sequence length="386" mass="42099">MNSAQLEIQLIASLVAVACAIPGTFLVLRKMAMISDAISHSILPGIVVGFLITHDLNSPLLILLAALTGIITVVLVEYIQKTGLVKEDTAIGLVFPALFSIGVIMIAKNADDVHLDVDAVLLGELAFAPFDRLIIDGTDLGPKSLWIVGTILFITITLLFTFFKELKVSTFDKGLAASLGFSPAIIHYGLMSVSSVTTVGAFDAVGAILVVALMIAPAAAAYLLTKDLKKMLTLSIGFGIFSALLGYWVAHWLDASIAGSITTVLGIVFLIVYLFAPTKGIIAVLYREKQQRTEVSLLTFLLHLKNHDEISERHVKHLNEHINWQKVRSKTVLDLAQKNNMITIENNIVSLTEKGDEFTSKAIDYIITNEDAQIEDMKDDFFLFRG</sequence>
<feature type="transmembrane region" description="Helical" evidence="5">
    <location>
        <begin position="175"/>
        <end position="193"/>
    </location>
</feature>
<dbReference type="GO" id="GO:0055085">
    <property type="term" value="P:transmembrane transport"/>
    <property type="evidence" value="ECO:0007669"/>
    <property type="project" value="InterPro"/>
</dbReference>
<name>A0A9X1JQS5_9FLAO</name>
<keyword evidence="5" id="KW-1133">Transmembrane helix</keyword>
<dbReference type="EMBL" id="JAGSPD010000011">
    <property type="protein sequence ID" value="MBV7270129.1"/>
    <property type="molecule type" value="Genomic_DNA"/>
</dbReference>
<organism evidence="6 7">
    <name type="scientific">Winogradskyella luteola</name>
    <dbReference type="NCBI Taxonomy" id="2828330"/>
    <lineage>
        <taxon>Bacteria</taxon>
        <taxon>Pseudomonadati</taxon>
        <taxon>Bacteroidota</taxon>
        <taxon>Flavobacteriia</taxon>
        <taxon>Flavobacteriales</taxon>
        <taxon>Flavobacteriaceae</taxon>
        <taxon>Winogradskyella</taxon>
    </lineage>
</organism>
<dbReference type="InterPro" id="IPR001626">
    <property type="entry name" value="ABC_TroCD"/>
</dbReference>
<feature type="transmembrane region" description="Helical" evidence="5">
    <location>
        <begin position="60"/>
        <end position="78"/>
    </location>
</feature>
<evidence type="ECO:0000256" key="5">
    <source>
        <dbReference type="SAM" id="Phobius"/>
    </source>
</evidence>
<dbReference type="GO" id="GO:0010043">
    <property type="term" value="P:response to zinc ion"/>
    <property type="evidence" value="ECO:0007669"/>
    <property type="project" value="TreeGrafter"/>
</dbReference>
<comment type="subcellular location">
    <subcellularLocation>
        <location evidence="1 4">Cell membrane</location>
        <topology evidence="1 4">Multi-pass membrane protein</topology>
    </subcellularLocation>
</comment>
<feature type="transmembrane region" description="Helical" evidence="5">
    <location>
        <begin position="205"/>
        <end position="224"/>
    </location>
</feature>
<dbReference type="PANTHER" id="PTHR30477">
    <property type="entry name" value="ABC-TRANSPORTER METAL-BINDING PROTEIN"/>
    <property type="match status" value="1"/>
</dbReference>
<dbReference type="RefSeq" id="WP_218547117.1">
    <property type="nucleotide sequence ID" value="NZ_JAGSPD010000011.1"/>
</dbReference>
<feature type="transmembrane region" description="Helical" evidence="5">
    <location>
        <begin position="6"/>
        <end position="28"/>
    </location>
</feature>
<dbReference type="CDD" id="cd06550">
    <property type="entry name" value="TM_ABC_iron-siderophores_like"/>
    <property type="match status" value="1"/>
</dbReference>
<evidence type="ECO:0000256" key="4">
    <source>
        <dbReference type="RuleBase" id="RU003943"/>
    </source>
</evidence>
<reference evidence="6" key="1">
    <citation type="submission" date="2021-04" db="EMBL/GenBank/DDBJ databases">
        <authorList>
            <person name="Pira H."/>
            <person name="Risdian C."/>
            <person name="Wink J."/>
        </authorList>
    </citation>
    <scope>NUCLEOTIDE SEQUENCE</scope>
    <source>
        <strain evidence="6">WHY3</strain>
    </source>
</reference>
<accession>A0A9X1JQS5</accession>
<keyword evidence="2 4" id="KW-0813">Transport</keyword>
<keyword evidence="3" id="KW-1003">Cell membrane</keyword>
<evidence type="ECO:0000256" key="1">
    <source>
        <dbReference type="ARBA" id="ARBA00004651"/>
    </source>
</evidence>
<dbReference type="PANTHER" id="PTHR30477:SF8">
    <property type="entry name" value="METAL TRANSPORT SYSTEM MEMBRANE PROTEIN CT_070-RELATED"/>
    <property type="match status" value="1"/>
</dbReference>
<dbReference type="GO" id="GO:0043190">
    <property type="term" value="C:ATP-binding cassette (ABC) transporter complex"/>
    <property type="evidence" value="ECO:0007669"/>
    <property type="project" value="InterPro"/>
</dbReference>
<protein>
    <submittedName>
        <fullName evidence="6">Metal ABC transporter permease</fullName>
    </submittedName>
</protein>
<feature type="transmembrane region" description="Helical" evidence="5">
    <location>
        <begin position="90"/>
        <end position="107"/>
    </location>
</feature>
<feature type="transmembrane region" description="Helical" evidence="5">
    <location>
        <begin position="145"/>
        <end position="163"/>
    </location>
</feature>
<dbReference type="Proteomes" id="UP001138894">
    <property type="component" value="Unassembled WGS sequence"/>
</dbReference>
<keyword evidence="5" id="KW-0472">Membrane</keyword>
<evidence type="ECO:0000313" key="7">
    <source>
        <dbReference type="Proteomes" id="UP001138894"/>
    </source>
</evidence>
<proteinExistence type="inferred from homology"/>
<dbReference type="AlphaFoldDB" id="A0A9X1JQS5"/>
<evidence type="ECO:0000256" key="2">
    <source>
        <dbReference type="ARBA" id="ARBA00022448"/>
    </source>
</evidence>
<evidence type="ECO:0000313" key="6">
    <source>
        <dbReference type="EMBL" id="MBV7270129.1"/>
    </source>
</evidence>
<dbReference type="Pfam" id="PF00950">
    <property type="entry name" value="ABC-3"/>
    <property type="match status" value="1"/>
</dbReference>